<dbReference type="GO" id="GO:0008422">
    <property type="term" value="F:beta-glucosidase activity"/>
    <property type="evidence" value="ECO:0007669"/>
    <property type="project" value="TreeGrafter"/>
</dbReference>
<evidence type="ECO:0000256" key="5">
    <source>
        <dbReference type="SAM" id="SignalP"/>
    </source>
</evidence>
<evidence type="ECO:0000256" key="2">
    <source>
        <dbReference type="ARBA" id="ARBA00022801"/>
    </source>
</evidence>
<protein>
    <submittedName>
        <fullName evidence="6">Glycoside hydrolase</fullName>
    </submittedName>
</protein>
<comment type="similarity">
    <text evidence="1 4">Belongs to the glycosyl hydrolase 1 family.</text>
</comment>
<dbReference type="RefSeq" id="WP_039337144.1">
    <property type="nucleotide sequence ID" value="NZ_JRVC01000022.1"/>
</dbReference>
<proteinExistence type="inferred from homology"/>
<sequence>MIDRRSVLARGVAALAASGASLSAKATRKPAPSPRFPEGFLWGASTAPHQIEGNNTTSDLWYLEHQQPTVFAEPSGDAANSFLLWERDLDLAKSIGLNTYRFGVEWARIEPVKGRFSTGMLGHYRRIVEGCRARGLAPVVTYSHFSAPLWFSAQGGWTNPESAELFARYCTRVTQAMGEQMHSAITLNEPNILLLLKPMLPKPVWDIQKLTLDTAAKRLGVEKMVCGNVAAYEDLPALQVGLLAAHKAGRAAIKAVRPDLPVGVSLAMLDDQAVGKNSIRDRMRSELYGSWLEVARADDFIGVQNYERALWGDKGRLPPPEGGMRNFSGTEVWPPSLAGAVRYAHAATGVPVLVSEHGVGIDDDAVRAAFIPPSLAGLKQAIDDGVPVIGYCHWSLVDNFEWIFGYRPKFGLASYDPVTFERKAKPSAGVLGAIARANALV</sequence>
<dbReference type="PANTHER" id="PTHR10353:SF36">
    <property type="entry name" value="LP05116P"/>
    <property type="match status" value="1"/>
</dbReference>
<name>A0A0B8ZYP3_9SPHN</name>
<evidence type="ECO:0000256" key="4">
    <source>
        <dbReference type="RuleBase" id="RU003690"/>
    </source>
</evidence>
<keyword evidence="5" id="KW-0732">Signal</keyword>
<keyword evidence="2 6" id="KW-0378">Hydrolase</keyword>
<keyword evidence="3" id="KW-0326">Glycosidase</keyword>
<organism evidence="6 7">
    <name type="scientific">Novosphingobium subterraneum</name>
    <dbReference type="NCBI Taxonomy" id="48936"/>
    <lineage>
        <taxon>Bacteria</taxon>
        <taxon>Pseudomonadati</taxon>
        <taxon>Pseudomonadota</taxon>
        <taxon>Alphaproteobacteria</taxon>
        <taxon>Sphingomonadales</taxon>
        <taxon>Sphingomonadaceae</taxon>
        <taxon>Novosphingobium</taxon>
    </lineage>
</organism>
<dbReference type="PATRIC" id="fig|48936.3.peg.3756"/>
<dbReference type="InterPro" id="IPR017853">
    <property type="entry name" value="GH"/>
</dbReference>
<keyword evidence="7" id="KW-1185">Reference proteome</keyword>
<dbReference type="STRING" id="48936.NJ75_03725"/>
<accession>A0A0B8ZYP3</accession>
<dbReference type="EMBL" id="JRVC01000022">
    <property type="protein sequence ID" value="KHS43416.1"/>
    <property type="molecule type" value="Genomic_DNA"/>
</dbReference>
<evidence type="ECO:0000313" key="6">
    <source>
        <dbReference type="EMBL" id="KHS43416.1"/>
    </source>
</evidence>
<dbReference type="InterPro" id="IPR001360">
    <property type="entry name" value="Glyco_hydro_1"/>
</dbReference>
<comment type="caution">
    <text evidence="6">The sequence shown here is derived from an EMBL/GenBank/DDBJ whole genome shotgun (WGS) entry which is preliminary data.</text>
</comment>
<dbReference type="PANTHER" id="PTHR10353">
    <property type="entry name" value="GLYCOSYL HYDROLASE"/>
    <property type="match status" value="1"/>
</dbReference>
<dbReference type="Gene3D" id="3.20.20.80">
    <property type="entry name" value="Glycosidases"/>
    <property type="match status" value="1"/>
</dbReference>
<evidence type="ECO:0000313" key="7">
    <source>
        <dbReference type="Proteomes" id="UP000031338"/>
    </source>
</evidence>
<dbReference type="Proteomes" id="UP000031338">
    <property type="component" value="Unassembled WGS sequence"/>
</dbReference>
<dbReference type="SUPFAM" id="SSF51445">
    <property type="entry name" value="(Trans)glycosidases"/>
    <property type="match status" value="1"/>
</dbReference>
<dbReference type="AlphaFoldDB" id="A0A0B8ZYP3"/>
<reference evidence="6 7" key="1">
    <citation type="submission" date="2014-10" db="EMBL/GenBank/DDBJ databases">
        <title>Draft genome sequence of Novosphingobium subterraneum DSM 12447.</title>
        <authorList>
            <person name="Gan H.M."/>
            <person name="Gan H.Y."/>
            <person name="Savka M.A."/>
        </authorList>
    </citation>
    <scope>NUCLEOTIDE SEQUENCE [LARGE SCALE GENOMIC DNA]</scope>
    <source>
        <strain evidence="6 7">DSM 12447</strain>
    </source>
</reference>
<feature type="chain" id="PRO_5002145410" evidence="5">
    <location>
        <begin position="27"/>
        <end position="441"/>
    </location>
</feature>
<dbReference type="GO" id="GO:0016052">
    <property type="term" value="P:carbohydrate catabolic process"/>
    <property type="evidence" value="ECO:0007669"/>
    <property type="project" value="TreeGrafter"/>
</dbReference>
<gene>
    <name evidence="6" type="ORF">NJ75_03725</name>
</gene>
<dbReference type="GO" id="GO:0005829">
    <property type="term" value="C:cytosol"/>
    <property type="evidence" value="ECO:0007669"/>
    <property type="project" value="TreeGrafter"/>
</dbReference>
<evidence type="ECO:0000256" key="1">
    <source>
        <dbReference type="ARBA" id="ARBA00010838"/>
    </source>
</evidence>
<dbReference type="PRINTS" id="PR00131">
    <property type="entry name" value="GLHYDRLASE1"/>
</dbReference>
<evidence type="ECO:0000256" key="3">
    <source>
        <dbReference type="ARBA" id="ARBA00023295"/>
    </source>
</evidence>
<feature type="signal peptide" evidence="5">
    <location>
        <begin position="1"/>
        <end position="26"/>
    </location>
</feature>
<dbReference type="Pfam" id="PF00232">
    <property type="entry name" value="Glyco_hydro_1"/>
    <property type="match status" value="2"/>
</dbReference>